<evidence type="ECO:0000256" key="2">
    <source>
        <dbReference type="ARBA" id="ARBA00022670"/>
    </source>
</evidence>
<gene>
    <name evidence="7" type="ORF">LWF01_02545</name>
</gene>
<evidence type="ECO:0000256" key="3">
    <source>
        <dbReference type="ARBA" id="ARBA00022801"/>
    </source>
</evidence>
<evidence type="ECO:0000259" key="6">
    <source>
        <dbReference type="PROSITE" id="PS51935"/>
    </source>
</evidence>
<protein>
    <submittedName>
        <fullName evidence="7">C40 family peptidase</fullName>
    </submittedName>
</protein>
<sequence>MSNSHRAEGPATTPLSILSGAVAASSSTVVRRGAVVAATSGLVVAMGLPAQAITDHAEAAAGEASASESAPVNNAALTVDSAQVRFSQETFAAKPAPKPEPEPERDTAPASRDSERKAPAAESTSDENAKPQGKNAASVVSIAKRYLGVPYVWGGSSPSGFDCSGFTGYVYKQVGVDLPRTSSAQRGAGKIVSQSEAKAGDLVWHSGHIGIYLGDGKKIHSPQTGDVVKISDLSSSDTTFIRVL</sequence>
<dbReference type="EMBL" id="CP090958">
    <property type="protein sequence ID" value="WGW12669.1"/>
    <property type="molecule type" value="Genomic_DNA"/>
</dbReference>
<keyword evidence="8" id="KW-1185">Reference proteome</keyword>
<feature type="compositionally biased region" description="Basic and acidic residues" evidence="5">
    <location>
        <begin position="97"/>
        <end position="119"/>
    </location>
</feature>
<evidence type="ECO:0000256" key="4">
    <source>
        <dbReference type="ARBA" id="ARBA00022807"/>
    </source>
</evidence>
<organism evidence="7 8">
    <name type="scientific">Saxibacter everestensis</name>
    <dbReference type="NCBI Taxonomy" id="2909229"/>
    <lineage>
        <taxon>Bacteria</taxon>
        <taxon>Bacillati</taxon>
        <taxon>Actinomycetota</taxon>
        <taxon>Actinomycetes</taxon>
        <taxon>Micrococcales</taxon>
        <taxon>Brevibacteriaceae</taxon>
        <taxon>Saxibacter</taxon>
    </lineage>
</organism>
<name>A0ABY8QWM4_9MICO</name>
<dbReference type="InterPro" id="IPR051202">
    <property type="entry name" value="Peptidase_C40"/>
</dbReference>
<keyword evidence="2" id="KW-0645">Protease</keyword>
<feature type="region of interest" description="Disordered" evidence="5">
    <location>
        <begin position="91"/>
        <end position="135"/>
    </location>
</feature>
<dbReference type="RefSeq" id="WP_349639473.1">
    <property type="nucleotide sequence ID" value="NZ_CP090958.1"/>
</dbReference>
<evidence type="ECO:0000313" key="7">
    <source>
        <dbReference type="EMBL" id="WGW12669.1"/>
    </source>
</evidence>
<dbReference type="PROSITE" id="PS51935">
    <property type="entry name" value="NLPC_P60"/>
    <property type="match status" value="1"/>
</dbReference>
<dbReference type="Gene3D" id="3.90.1720.10">
    <property type="entry name" value="endopeptidase domain like (from Nostoc punctiforme)"/>
    <property type="match status" value="1"/>
</dbReference>
<dbReference type="SUPFAM" id="SSF54001">
    <property type="entry name" value="Cysteine proteinases"/>
    <property type="match status" value="1"/>
</dbReference>
<evidence type="ECO:0000256" key="5">
    <source>
        <dbReference type="SAM" id="MobiDB-lite"/>
    </source>
</evidence>
<keyword evidence="3" id="KW-0378">Hydrolase</keyword>
<dbReference type="InterPro" id="IPR038765">
    <property type="entry name" value="Papain-like_cys_pep_sf"/>
</dbReference>
<comment type="similarity">
    <text evidence="1">Belongs to the peptidase C40 family.</text>
</comment>
<proteinExistence type="inferred from homology"/>
<dbReference type="Proteomes" id="UP001209083">
    <property type="component" value="Chromosome"/>
</dbReference>
<accession>A0ABY8QWM4</accession>
<evidence type="ECO:0000313" key="8">
    <source>
        <dbReference type="Proteomes" id="UP001209083"/>
    </source>
</evidence>
<keyword evidence="4" id="KW-0788">Thiol protease</keyword>
<dbReference type="Pfam" id="PF00877">
    <property type="entry name" value="NLPC_P60"/>
    <property type="match status" value="1"/>
</dbReference>
<reference evidence="7 8" key="1">
    <citation type="submission" date="2023-05" db="EMBL/GenBank/DDBJ databases">
        <title>Lithophilousrod everest ZFBP1038 complete genpme.</title>
        <authorList>
            <person name="Tian M."/>
        </authorList>
    </citation>
    <scope>NUCLEOTIDE SEQUENCE [LARGE SCALE GENOMIC DNA]</scope>
    <source>
        <strain evidence="7 8">ZFBP1038</strain>
    </source>
</reference>
<feature type="domain" description="NlpC/P60" evidence="6">
    <location>
        <begin position="133"/>
        <end position="244"/>
    </location>
</feature>
<dbReference type="InterPro" id="IPR000064">
    <property type="entry name" value="NLP_P60_dom"/>
</dbReference>
<evidence type="ECO:0000256" key="1">
    <source>
        <dbReference type="ARBA" id="ARBA00007074"/>
    </source>
</evidence>
<dbReference type="PANTHER" id="PTHR47053">
    <property type="entry name" value="MUREIN DD-ENDOPEPTIDASE MEPH-RELATED"/>
    <property type="match status" value="1"/>
</dbReference>
<dbReference type="PANTHER" id="PTHR47053:SF1">
    <property type="entry name" value="MUREIN DD-ENDOPEPTIDASE MEPH-RELATED"/>
    <property type="match status" value="1"/>
</dbReference>